<keyword evidence="3" id="KW-1185">Reference proteome</keyword>
<accession>A0A4U1BB18</accession>
<name>A0A4U1BB18_9GAMM</name>
<evidence type="ECO:0000313" key="3">
    <source>
        <dbReference type="Proteomes" id="UP000305674"/>
    </source>
</evidence>
<comment type="caution">
    <text evidence="2">The sequence shown here is derived from an EMBL/GenBank/DDBJ whole genome shotgun (WGS) entry which is preliminary data.</text>
</comment>
<dbReference type="EMBL" id="SWCI01000011">
    <property type="protein sequence ID" value="TKB47932.1"/>
    <property type="molecule type" value="Genomic_DNA"/>
</dbReference>
<feature type="transmembrane region" description="Helical" evidence="1">
    <location>
        <begin position="90"/>
        <end position="110"/>
    </location>
</feature>
<gene>
    <name evidence="2" type="ORF">FCL40_14410</name>
</gene>
<proteinExistence type="predicted"/>
<feature type="transmembrane region" description="Helical" evidence="1">
    <location>
        <begin position="61"/>
        <end position="83"/>
    </location>
</feature>
<dbReference type="Proteomes" id="UP000305674">
    <property type="component" value="Unassembled WGS sequence"/>
</dbReference>
<organism evidence="2 3">
    <name type="scientific">Ferrimonas sediminicola</name>
    <dbReference type="NCBI Taxonomy" id="2569538"/>
    <lineage>
        <taxon>Bacteria</taxon>
        <taxon>Pseudomonadati</taxon>
        <taxon>Pseudomonadota</taxon>
        <taxon>Gammaproteobacteria</taxon>
        <taxon>Alteromonadales</taxon>
        <taxon>Ferrimonadaceae</taxon>
        <taxon>Ferrimonas</taxon>
    </lineage>
</organism>
<sequence length="132" mass="14508">MRPLLLTLACVGAFMQQLPWMLAALLALLSYLIWYQPRRYQQGDLPQVLAGECRVMLSLPLGLQGVVIIGLIALTCSLLLVFWQQQCRSGLVLIAVCSLCKTVWNFLFIGKLGSEELLATLASIIGAAILMD</sequence>
<dbReference type="OrthoDB" id="6401051at2"/>
<keyword evidence="1" id="KW-0472">Membrane</keyword>
<evidence type="ECO:0000256" key="1">
    <source>
        <dbReference type="SAM" id="Phobius"/>
    </source>
</evidence>
<dbReference type="RefSeq" id="WP_136854003.1">
    <property type="nucleotide sequence ID" value="NZ_SWCI01000011.1"/>
</dbReference>
<dbReference type="AlphaFoldDB" id="A0A4U1BB18"/>
<keyword evidence="1" id="KW-1133">Transmembrane helix</keyword>
<protein>
    <submittedName>
        <fullName evidence="2">Uncharacterized protein</fullName>
    </submittedName>
</protein>
<evidence type="ECO:0000313" key="2">
    <source>
        <dbReference type="EMBL" id="TKB47932.1"/>
    </source>
</evidence>
<reference evidence="2 3" key="1">
    <citation type="submission" date="2019-04" db="EMBL/GenBank/DDBJ databases">
        <authorList>
            <person name="Hwang J.C."/>
        </authorList>
    </citation>
    <scope>NUCLEOTIDE SEQUENCE [LARGE SCALE GENOMIC DNA]</scope>
    <source>
        <strain evidence="2 3">IMCC35001</strain>
    </source>
</reference>
<keyword evidence="1" id="KW-0812">Transmembrane</keyword>